<dbReference type="InterPro" id="IPR050291">
    <property type="entry name" value="CDF_Transporter"/>
</dbReference>
<proteinExistence type="predicted"/>
<evidence type="ECO:0000256" key="4">
    <source>
        <dbReference type="ARBA" id="ARBA00022989"/>
    </source>
</evidence>
<dbReference type="WBParaSite" id="GPUH_0000185801-mRNA-1">
    <property type="protein sequence ID" value="GPUH_0000185801-mRNA-1"/>
    <property type="gene ID" value="GPUH_0000185801"/>
</dbReference>
<dbReference type="InterPro" id="IPR036837">
    <property type="entry name" value="Cation_efflux_CTD_sf"/>
</dbReference>
<evidence type="ECO:0000256" key="1">
    <source>
        <dbReference type="ARBA" id="ARBA00004141"/>
    </source>
</evidence>
<evidence type="ECO:0000256" key="6">
    <source>
        <dbReference type="SAM" id="Phobius"/>
    </source>
</evidence>
<evidence type="ECO:0000313" key="8">
    <source>
        <dbReference type="EMBL" id="VDK31094.1"/>
    </source>
</evidence>
<evidence type="ECO:0000259" key="7">
    <source>
        <dbReference type="Pfam" id="PF16916"/>
    </source>
</evidence>
<accession>A0A183CZG3</accession>
<organism evidence="10">
    <name type="scientific">Gongylonema pulchrum</name>
    <dbReference type="NCBI Taxonomy" id="637853"/>
    <lineage>
        <taxon>Eukaryota</taxon>
        <taxon>Metazoa</taxon>
        <taxon>Ecdysozoa</taxon>
        <taxon>Nematoda</taxon>
        <taxon>Chromadorea</taxon>
        <taxon>Rhabditida</taxon>
        <taxon>Spirurina</taxon>
        <taxon>Spiruromorpha</taxon>
        <taxon>Spiruroidea</taxon>
        <taxon>Gongylonematidae</taxon>
        <taxon>Gongylonema</taxon>
    </lineage>
</organism>
<reference evidence="10" key="1">
    <citation type="submission" date="2016-06" db="UniProtKB">
        <authorList>
            <consortium name="WormBaseParasite"/>
        </authorList>
    </citation>
    <scope>IDENTIFICATION</scope>
</reference>
<protein>
    <submittedName>
        <fullName evidence="10">ZT_dimer domain-containing protein</fullName>
    </submittedName>
</protein>
<dbReference type="InterPro" id="IPR027470">
    <property type="entry name" value="Cation_efflux_CTD"/>
</dbReference>
<comment type="subcellular location">
    <subcellularLocation>
        <location evidence="1">Membrane</location>
        <topology evidence="1">Multi-pass membrane protein</topology>
    </subcellularLocation>
</comment>
<feature type="transmembrane region" description="Helical" evidence="6">
    <location>
        <begin position="57"/>
        <end position="75"/>
    </location>
</feature>
<gene>
    <name evidence="8" type="ORF">GPUH_LOCUS1854</name>
</gene>
<dbReference type="SUPFAM" id="SSF161111">
    <property type="entry name" value="Cation efflux protein transmembrane domain-like"/>
    <property type="match status" value="1"/>
</dbReference>
<keyword evidence="5 6" id="KW-0472">Membrane</keyword>
<keyword evidence="9" id="KW-1185">Reference proteome</keyword>
<dbReference type="PANTHER" id="PTHR43840:SF17">
    <property type="entry name" value="CATION EFFLUX PROTEIN CYTOPLASMIC DOMAIN-CONTAINING PROTEIN"/>
    <property type="match status" value="1"/>
</dbReference>
<evidence type="ECO:0000256" key="5">
    <source>
        <dbReference type="ARBA" id="ARBA00023136"/>
    </source>
</evidence>
<dbReference type="AlphaFoldDB" id="A0A183CZG3"/>
<dbReference type="Pfam" id="PF16916">
    <property type="entry name" value="ZT_dimer"/>
    <property type="match status" value="1"/>
</dbReference>
<dbReference type="PANTHER" id="PTHR43840">
    <property type="entry name" value="MITOCHONDRIAL METAL TRANSPORTER 1-RELATED"/>
    <property type="match status" value="1"/>
</dbReference>
<dbReference type="SUPFAM" id="SSF160240">
    <property type="entry name" value="Cation efflux protein cytoplasmic domain-like"/>
    <property type="match status" value="1"/>
</dbReference>
<reference evidence="8 9" key="2">
    <citation type="submission" date="2018-11" db="EMBL/GenBank/DDBJ databases">
        <authorList>
            <consortium name="Pathogen Informatics"/>
        </authorList>
    </citation>
    <scope>NUCLEOTIDE SEQUENCE [LARGE SCALE GENOMIC DNA]</scope>
</reference>
<name>A0A183CZG3_9BILA</name>
<evidence type="ECO:0000256" key="3">
    <source>
        <dbReference type="ARBA" id="ARBA00022692"/>
    </source>
</evidence>
<keyword evidence="3 6" id="KW-0812">Transmembrane</keyword>
<evidence type="ECO:0000256" key="2">
    <source>
        <dbReference type="ARBA" id="ARBA00022448"/>
    </source>
</evidence>
<dbReference type="GO" id="GO:0008324">
    <property type="term" value="F:monoatomic cation transmembrane transporter activity"/>
    <property type="evidence" value="ECO:0007669"/>
    <property type="project" value="TreeGrafter"/>
</dbReference>
<dbReference type="Gene3D" id="1.20.1510.10">
    <property type="entry name" value="Cation efflux protein transmembrane domain"/>
    <property type="match status" value="1"/>
</dbReference>
<dbReference type="Proteomes" id="UP000271098">
    <property type="component" value="Unassembled WGS sequence"/>
</dbReference>
<evidence type="ECO:0000313" key="9">
    <source>
        <dbReference type="Proteomes" id="UP000271098"/>
    </source>
</evidence>
<dbReference type="EMBL" id="UYRT01002474">
    <property type="protein sequence ID" value="VDK31094.1"/>
    <property type="molecule type" value="Genomic_DNA"/>
</dbReference>
<keyword evidence="2" id="KW-0813">Transport</keyword>
<keyword evidence="4 6" id="KW-1133">Transmembrane helix</keyword>
<dbReference type="InterPro" id="IPR027469">
    <property type="entry name" value="Cation_efflux_TMD_sf"/>
</dbReference>
<feature type="domain" description="Cation efflux protein cytoplasmic" evidence="7">
    <location>
        <begin position="87"/>
        <end position="160"/>
    </location>
</feature>
<dbReference type="Gene3D" id="3.30.70.1350">
    <property type="entry name" value="Cation efflux protein, cytoplasmic domain"/>
    <property type="match status" value="1"/>
</dbReference>
<sequence length="171" mass="19110">MLGGCTVKASLMIFCYRHGTPGSRVLAMDQRNDILTSAVALLGAYIGDNFWIYADPIGAICVCTFVATSWFYNAANNIPMLIGRRSDQENLSRIIRICVEHDDHIKCLDHVMVYHTGSLATVEVHIVLDDHLPLKITHDIIESLTMRISALPFVERVFVHGDYVCDGDWAT</sequence>
<dbReference type="GO" id="GO:0016020">
    <property type="term" value="C:membrane"/>
    <property type="evidence" value="ECO:0007669"/>
    <property type="project" value="UniProtKB-SubCell"/>
</dbReference>
<dbReference type="OrthoDB" id="78296at2759"/>
<evidence type="ECO:0000313" key="10">
    <source>
        <dbReference type="WBParaSite" id="GPUH_0000185801-mRNA-1"/>
    </source>
</evidence>